<name>A0A5R9G5Z8_9BACL</name>
<evidence type="ECO:0000256" key="1">
    <source>
        <dbReference type="SAM" id="MobiDB-lite"/>
    </source>
</evidence>
<evidence type="ECO:0000313" key="4">
    <source>
        <dbReference type="Proteomes" id="UP000309676"/>
    </source>
</evidence>
<sequence length="71" mass="8253">MSKKNTLAWALLLSLALGLTACGGDDMRQEMQQERQEDIIDEREDEQLNAPGVEYNQEQREDRVDEIEDDR</sequence>
<proteinExistence type="predicted"/>
<reference evidence="3 4" key="1">
    <citation type="submission" date="2019-05" db="EMBL/GenBank/DDBJ databases">
        <authorList>
            <person name="Narsing Rao M.P."/>
            <person name="Li W.J."/>
        </authorList>
    </citation>
    <scope>NUCLEOTIDE SEQUENCE [LARGE SCALE GENOMIC DNA]</scope>
    <source>
        <strain evidence="3 4">SYSU_K30003</strain>
    </source>
</reference>
<feature type="region of interest" description="Disordered" evidence="1">
    <location>
        <begin position="28"/>
        <end position="71"/>
    </location>
</feature>
<feature type="chain" id="PRO_5038689176" description="Secreted protein" evidence="2">
    <location>
        <begin position="24"/>
        <end position="71"/>
    </location>
</feature>
<evidence type="ECO:0000313" key="3">
    <source>
        <dbReference type="EMBL" id="TLS50469.1"/>
    </source>
</evidence>
<accession>A0A5R9G5Z8</accession>
<dbReference type="AlphaFoldDB" id="A0A5R9G5Z8"/>
<dbReference type="EMBL" id="VCIW01000015">
    <property type="protein sequence ID" value="TLS50469.1"/>
    <property type="molecule type" value="Genomic_DNA"/>
</dbReference>
<dbReference type="PROSITE" id="PS51257">
    <property type="entry name" value="PROKAR_LIPOPROTEIN"/>
    <property type="match status" value="1"/>
</dbReference>
<dbReference type="RefSeq" id="WP_138196223.1">
    <property type="nucleotide sequence ID" value="NZ_VCIW01000015.1"/>
</dbReference>
<organism evidence="3 4">
    <name type="scientific">Paenibacillus antri</name>
    <dbReference type="NCBI Taxonomy" id="2582848"/>
    <lineage>
        <taxon>Bacteria</taxon>
        <taxon>Bacillati</taxon>
        <taxon>Bacillota</taxon>
        <taxon>Bacilli</taxon>
        <taxon>Bacillales</taxon>
        <taxon>Paenibacillaceae</taxon>
        <taxon>Paenibacillus</taxon>
    </lineage>
</organism>
<gene>
    <name evidence="3" type="ORF">FE782_20850</name>
</gene>
<keyword evidence="2" id="KW-0732">Signal</keyword>
<evidence type="ECO:0008006" key="5">
    <source>
        <dbReference type="Google" id="ProtNLM"/>
    </source>
</evidence>
<protein>
    <recommendedName>
        <fullName evidence="5">Secreted protein</fullName>
    </recommendedName>
</protein>
<comment type="caution">
    <text evidence="3">The sequence shown here is derived from an EMBL/GenBank/DDBJ whole genome shotgun (WGS) entry which is preliminary data.</text>
</comment>
<evidence type="ECO:0000256" key="2">
    <source>
        <dbReference type="SAM" id="SignalP"/>
    </source>
</evidence>
<feature type="compositionally biased region" description="Basic and acidic residues" evidence="1">
    <location>
        <begin position="28"/>
        <end position="38"/>
    </location>
</feature>
<keyword evidence="4" id="KW-1185">Reference proteome</keyword>
<dbReference type="Proteomes" id="UP000309676">
    <property type="component" value="Unassembled WGS sequence"/>
</dbReference>
<feature type="signal peptide" evidence="2">
    <location>
        <begin position="1"/>
        <end position="23"/>
    </location>
</feature>